<keyword evidence="2" id="KW-1185">Reference proteome</keyword>
<dbReference type="OrthoDB" id="3364670at2759"/>
<dbReference type="InterPro" id="IPR040521">
    <property type="entry name" value="KDZ"/>
</dbReference>
<dbReference type="EMBL" id="JACGCI010000131">
    <property type="protein sequence ID" value="KAF6743997.1"/>
    <property type="molecule type" value="Genomic_DNA"/>
</dbReference>
<sequence length="379" mass="42197">MDIHMLHFIQELLFRTSLNITAWSGALEALLAQQNLRLKGKDVFHRKMSKALTYYSILAAETAHHVRGVMLAVRPLRGAPEESEVKKDDNKEGWDDVPDMEHLCRCCPLCFGEATLWHGLGLVALSFALTLALRRSAGSLPGALVASGARTGTTTCPALKEDVIEPGMKVLDRSCHKWGILNEFSDQICWGISIFHTYGHQWPCQLIYYPRKCAGFGLSDGEGWIDMQVQFLQAQSHKQLGKWILCKAEACQEKLSGGLDVINMSPYTEDLLHTEWESQIKVQTWPIITATVGLAKKSIKTILNLIEYGKSLSKEGKHVDQLLGLAVGGKGGDVDELLAEKLDLVTKKEGLDRQIQQKRDELGVSETANLKVLMDNKYL</sequence>
<evidence type="ECO:0000313" key="2">
    <source>
        <dbReference type="Proteomes" id="UP000521943"/>
    </source>
</evidence>
<organism evidence="1 2">
    <name type="scientific">Ephemerocybe angulata</name>
    <dbReference type="NCBI Taxonomy" id="980116"/>
    <lineage>
        <taxon>Eukaryota</taxon>
        <taxon>Fungi</taxon>
        <taxon>Dikarya</taxon>
        <taxon>Basidiomycota</taxon>
        <taxon>Agaricomycotina</taxon>
        <taxon>Agaricomycetes</taxon>
        <taxon>Agaricomycetidae</taxon>
        <taxon>Agaricales</taxon>
        <taxon>Agaricineae</taxon>
        <taxon>Psathyrellaceae</taxon>
        <taxon>Ephemerocybe</taxon>
    </lineage>
</organism>
<gene>
    <name evidence="1" type="ORF">DFP72DRAFT_858142</name>
</gene>
<evidence type="ECO:0000313" key="1">
    <source>
        <dbReference type="EMBL" id="KAF6743997.1"/>
    </source>
</evidence>
<name>A0A8H6HD81_9AGAR</name>
<dbReference type="PANTHER" id="PTHR33096:SF1">
    <property type="entry name" value="CXC1-LIKE CYSTEINE CLUSTER ASSOCIATED WITH KDZ TRANSPOSASES DOMAIN-CONTAINING PROTEIN"/>
    <property type="match status" value="1"/>
</dbReference>
<proteinExistence type="predicted"/>
<reference evidence="1 2" key="1">
    <citation type="submission" date="2020-07" db="EMBL/GenBank/DDBJ databases">
        <title>Comparative genomics of pyrophilous fungi reveals a link between fire events and developmental genes.</title>
        <authorList>
            <consortium name="DOE Joint Genome Institute"/>
            <person name="Steindorff A.S."/>
            <person name="Carver A."/>
            <person name="Calhoun S."/>
            <person name="Stillman K."/>
            <person name="Liu H."/>
            <person name="Lipzen A."/>
            <person name="Pangilinan J."/>
            <person name="Labutti K."/>
            <person name="Bruns T.D."/>
            <person name="Grigoriev I.V."/>
        </authorList>
    </citation>
    <scope>NUCLEOTIDE SEQUENCE [LARGE SCALE GENOMIC DNA]</scope>
    <source>
        <strain evidence="1 2">CBS 144469</strain>
    </source>
</reference>
<dbReference type="PANTHER" id="PTHR33096">
    <property type="entry name" value="CXC2 DOMAIN-CONTAINING PROTEIN"/>
    <property type="match status" value="1"/>
</dbReference>
<comment type="caution">
    <text evidence="1">The sequence shown here is derived from an EMBL/GenBank/DDBJ whole genome shotgun (WGS) entry which is preliminary data.</text>
</comment>
<dbReference type="Proteomes" id="UP000521943">
    <property type="component" value="Unassembled WGS sequence"/>
</dbReference>
<accession>A0A8H6HD81</accession>
<dbReference type="AlphaFoldDB" id="A0A8H6HD81"/>
<protein>
    <submittedName>
        <fullName evidence="1">Uncharacterized protein</fullName>
    </submittedName>
</protein>
<dbReference type="Pfam" id="PF18758">
    <property type="entry name" value="KDZ"/>
    <property type="match status" value="1"/>
</dbReference>